<protein>
    <recommendedName>
        <fullName evidence="3 7">Dihydrofolate reductase</fullName>
        <ecNumber evidence="3 7">1.5.1.3</ecNumber>
    </recommendedName>
</protein>
<comment type="similarity">
    <text evidence="2 7 8">Belongs to the dihydrofolate reductase family.</text>
</comment>
<sequence>MISFIVGMDRNRVIGVDNKLPWHLPADLAFFKRTTMGNPIIMGRKTFESIGKALPGRENVILTRDETYEKEGCTIIHSVDDVEKFAEQTEKEVFIIGGTEIFKQTFDVADRLYITFIDEEFTGDTFFPEFHNDEWELVSEEKGIKDEKNPYDYYFRVYDRKNS</sequence>
<dbReference type="PROSITE" id="PS51330">
    <property type="entry name" value="DHFR_2"/>
    <property type="match status" value="1"/>
</dbReference>
<dbReference type="RefSeq" id="WP_066233806.1">
    <property type="nucleotide sequence ID" value="NZ_JARTFQ010000005.1"/>
</dbReference>
<dbReference type="PANTHER" id="PTHR48069:SF3">
    <property type="entry name" value="DIHYDROFOLATE REDUCTASE"/>
    <property type="match status" value="1"/>
</dbReference>
<evidence type="ECO:0000256" key="1">
    <source>
        <dbReference type="ARBA" id="ARBA00004903"/>
    </source>
</evidence>
<dbReference type="PRINTS" id="PR00070">
    <property type="entry name" value="DHFR"/>
</dbReference>
<dbReference type="InterPro" id="IPR024072">
    <property type="entry name" value="DHFR-like_dom_sf"/>
</dbReference>
<keyword evidence="6 7" id="KW-0560">Oxidoreductase</keyword>
<dbReference type="EMBL" id="JARTFS010000023">
    <property type="protein sequence ID" value="MED4404080.1"/>
    <property type="molecule type" value="Genomic_DNA"/>
</dbReference>
<feature type="domain" description="DHFR" evidence="9">
    <location>
        <begin position="1"/>
        <end position="160"/>
    </location>
</feature>
<dbReference type="PANTHER" id="PTHR48069">
    <property type="entry name" value="DIHYDROFOLATE REDUCTASE"/>
    <property type="match status" value="1"/>
</dbReference>
<evidence type="ECO:0000313" key="11">
    <source>
        <dbReference type="Proteomes" id="UP001342826"/>
    </source>
</evidence>
<gene>
    <name evidence="10" type="ORF">P9271_22600</name>
</gene>
<dbReference type="PROSITE" id="PS00075">
    <property type="entry name" value="DHFR_1"/>
    <property type="match status" value="1"/>
</dbReference>
<keyword evidence="11" id="KW-1185">Reference proteome</keyword>
<keyword evidence="4 7" id="KW-0554">One-carbon metabolism</keyword>
<dbReference type="Gene3D" id="3.40.430.10">
    <property type="entry name" value="Dihydrofolate Reductase, subunit A"/>
    <property type="match status" value="1"/>
</dbReference>
<keyword evidence="5 7" id="KW-0521">NADP</keyword>
<evidence type="ECO:0000313" key="10">
    <source>
        <dbReference type="EMBL" id="MED4404080.1"/>
    </source>
</evidence>
<dbReference type="Pfam" id="PF00186">
    <property type="entry name" value="DHFR_1"/>
    <property type="match status" value="1"/>
</dbReference>
<dbReference type="InterPro" id="IPR017925">
    <property type="entry name" value="DHFR_CS"/>
</dbReference>
<evidence type="ECO:0000259" key="9">
    <source>
        <dbReference type="PROSITE" id="PS51330"/>
    </source>
</evidence>
<evidence type="ECO:0000256" key="8">
    <source>
        <dbReference type="RuleBase" id="RU004474"/>
    </source>
</evidence>
<comment type="function">
    <text evidence="7">Key enzyme in folate metabolism. Catalyzes an essential reaction for de novo glycine and purine synthesis, and for DNA precursor synthesis.</text>
</comment>
<dbReference type="InterPro" id="IPR001796">
    <property type="entry name" value="DHFR_dom"/>
</dbReference>
<evidence type="ECO:0000256" key="4">
    <source>
        <dbReference type="ARBA" id="ARBA00022563"/>
    </source>
</evidence>
<evidence type="ECO:0000256" key="2">
    <source>
        <dbReference type="ARBA" id="ARBA00009539"/>
    </source>
</evidence>
<dbReference type="EC" id="1.5.1.3" evidence="3 7"/>
<evidence type="ECO:0000256" key="7">
    <source>
        <dbReference type="PIRNR" id="PIRNR000194"/>
    </source>
</evidence>
<comment type="caution">
    <text evidence="10">The sequence shown here is derived from an EMBL/GenBank/DDBJ whole genome shotgun (WGS) entry which is preliminary data.</text>
</comment>
<accession>A0ABU6P4T8</accession>
<dbReference type="PIRSF" id="PIRSF000194">
    <property type="entry name" value="DHFR"/>
    <property type="match status" value="1"/>
</dbReference>
<comment type="catalytic activity">
    <reaction evidence="7">
        <text>(6S)-5,6,7,8-tetrahydrofolate + NADP(+) = 7,8-dihydrofolate + NADPH + H(+)</text>
        <dbReference type="Rhea" id="RHEA:15009"/>
        <dbReference type="ChEBI" id="CHEBI:15378"/>
        <dbReference type="ChEBI" id="CHEBI:57451"/>
        <dbReference type="ChEBI" id="CHEBI:57453"/>
        <dbReference type="ChEBI" id="CHEBI:57783"/>
        <dbReference type="ChEBI" id="CHEBI:58349"/>
        <dbReference type="EC" id="1.5.1.3"/>
    </reaction>
</comment>
<dbReference type="Proteomes" id="UP001342826">
    <property type="component" value="Unassembled WGS sequence"/>
</dbReference>
<evidence type="ECO:0000256" key="6">
    <source>
        <dbReference type="ARBA" id="ARBA00023002"/>
    </source>
</evidence>
<dbReference type="InterPro" id="IPR012259">
    <property type="entry name" value="DHFR"/>
</dbReference>
<evidence type="ECO:0000256" key="3">
    <source>
        <dbReference type="ARBA" id="ARBA00012856"/>
    </source>
</evidence>
<dbReference type="GeneID" id="301142597"/>
<comment type="pathway">
    <text evidence="1 7">Cofactor biosynthesis; tetrahydrofolate biosynthesis; 5,6,7,8-tetrahydrofolate from 7,8-dihydrofolate: step 1/1.</text>
</comment>
<proteinExistence type="inferred from homology"/>
<reference evidence="10 11" key="1">
    <citation type="submission" date="2023-03" db="EMBL/GenBank/DDBJ databases">
        <title>Bacillus Genome Sequencing.</title>
        <authorList>
            <person name="Dunlap C."/>
        </authorList>
    </citation>
    <scope>NUCLEOTIDE SEQUENCE [LARGE SCALE GENOMIC DNA]</scope>
    <source>
        <strain evidence="10 11">NRS-1717</strain>
    </source>
</reference>
<evidence type="ECO:0000256" key="5">
    <source>
        <dbReference type="ARBA" id="ARBA00022857"/>
    </source>
</evidence>
<dbReference type="SUPFAM" id="SSF53597">
    <property type="entry name" value="Dihydrofolate reductase-like"/>
    <property type="match status" value="1"/>
</dbReference>
<dbReference type="GO" id="GO:0004146">
    <property type="term" value="F:dihydrofolate reductase activity"/>
    <property type="evidence" value="ECO:0007669"/>
    <property type="project" value="UniProtKB-EC"/>
</dbReference>
<organism evidence="10 11">
    <name type="scientific">Metabacillus fastidiosus</name>
    <dbReference type="NCBI Taxonomy" id="1458"/>
    <lineage>
        <taxon>Bacteria</taxon>
        <taxon>Bacillati</taxon>
        <taxon>Bacillota</taxon>
        <taxon>Bacilli</taxon>
        <taxon>Bacillales</taxon>
        <taxon>Bacillaceae</taxon>
        <taxon>Metabacillus</taxon>
    </lineage>
</organism>
<dbReference type="CDD" id="cd00209">
    <property type="entry name" value="DHFR"/>
    <property type="match status" value="1"/>
</dbReference>
<name>A0ABU6P4T8_9BACI</name>